<dbReference type="STRING" id="686832.A0A0C2XKW8"/>
<dbReference type="Pfam" id="PF20152">
    <property type="entry name" value="DUF6534"/>
    <property type="match status" value="1"/>
</dbReference>
<keyword evidence="1" id="KW-0812">Transmembrane</keyword>
<keyword evidence="1" id="KW-0472">Membrane</keyword>
<dbReference type="AlphaFoldDB" id="A0A0C2XKW8"/>
<dbReference type="PANTHER" id="PTHR40465">
    <property type="entry name" value="CHROMOSOME 1, WHOLE GENOME SHOTGUN SEQUENCE"/>
    <property type="match status" value="1"/>
</dbReference>
<feature type="transmembrane region" description="Helical" evidence="1">
    <location>
        <begin position="83"/>
        <end position="107"/>
    </location>
</feature>
<feature type="transmembrane region" description="Helical" evidence="1">
    <location>
        <begin position="153"/>
        <end position="180"/>
    </location>
</feature>
<dbReference type="HOGENOM" id="CLU_046025_5_3_1"/>
<dbReference type="Proteomes" id="UP000053424">
    <property type="component" value="Unassembled WGS sequence"/>
</dbReference>
<proteinExistence type="predicted"/>
<feature type="transmembrane region" description="Helical" evidence="1">
    <location>
        <begin position="12"/>
        <end position="34"/>
    </location>
</feature>
<feature type="domain" description="DUF6534" evidence="2">
    <location>
        <begin position="166"/>
        <end position="252"/>
    </location>
</feature>
<feature type="transmembrane region" description="Helical" evidence="1">
    <location>
        <begin position="119"/>
        <end position="141"/>
    </location>
</feature>
<reference evidence="4" key="2">
    <citation type="submission" date="2015-01" db="EMBL/GenBank/DDBJ databases">
        <title>Evolutionary Origins and Diversification of the Mycorrhizal Mutualists.</title>
        <authorList>
            <consortium name="DOE Joint Genome Institute"/>
            <consortium name="Mycorrhizal Genomics Consortium"/>
            <person name="Kohler A."/>
            <person name="Kuo A."/>
            <person name="Nagy L.G."/>
            <person name="Floudas D."/>
            <person name="Copeland A."/>
            <person name="Barry K.W."/>
            <person name="Cichocki N."/>
            <person name="Veneault-Fourrey C."/>
            <person name="LaButti K."/>
            <person name="Lindquist E.A."/>
            <person name="Lipzen A."/>
            <person name="Lundell T."/>
            <person name="Morin E."/>
            <person name="Murat C."/>
            <person name="Riley R."/>
            <person name="Ohm R."/>
            <person name="Sun H."/>
            <person name="Tunlid A."/>
            <person name="Henrissat B."/>
            <person name="Grigoriev I.V."/>
            <person name="Hibbett D.S."/>
            <person name="Martin F."/>
        </authorList>
    </citation>
    <scope>NUCLEOTIDE SEQUENCE [LARGE SCALE GENOMIC DNA]</scope>
    <source>
        <strain evidence="4">h7</strain>
    </source>
</reference>
<keyword evidence="1" id="KW-1133">Transmembrane helix</keyword>
<protein>
    <recommendedName>
        <fullName evidence="2">DUF6534 domain-containing protein</fullName>
    </recommendedName>
</protein>
<feature type="transmembrane region" description="Helical" evidence="1">
    <location>
        <begin position="200"/>
        <end position="221"/>
    </location>
</feature>
<reference evidence="3 4" key="1">
    <citation type="submission" date="2014-04" db="EMBL/GenBank/DDBJ databases">
        <authorList>
            <consortium name="DOE Joint Genome Institute"/>
            <person name="Kuo A."/>
            <person name="Gay G."/>
            <person name="Dore J."/>
            <person name="Kohler A."/>
            <person name="Nagy L.G."/>
            <person name="Floudas D."/>
            <person name="Copeland A."/>
            <person name="Barry K.W."/>
            <person name="Cichocki N."/>
            <person name="Veneault-Fourrey C."/>
            <person name="LaButti K."/>
            <person name="Lindquist E.A."/>
            <person name="Lipzen A."/>
            <person name="Lundell T."/>
            <person name="Morin E."/>
            <person name="Murat C."/>
            <person name="Sun H."/>
            <person name="Tunlid A."/>
            <person name="Henrissat B."/>
            <person name="Grigoriev I.V."/>
            <person name="Hibbett D.S."/>
            <person name="Martin F."/>
            <person name="Nordberg H.P."/>
            <person name="Cantor M.N."/>
            <person name="Hua S.X."/>
        </authorList>
    </citation>
    <scope>NUCLEOTIDE SEQUENCE [LARGE SCALE GENOMIC DNA]</scope>
    <source>
        <strain evidence="4">h7</strain>
    </source>
</reference>
<gene>
    <name evidence="3" type="ORF">M413DRAFT_245692</name>
</gene>
<name>A0A0C2XKW8_HEBCY</name>
<accession>A0A0C2XKW8</accession>
<organism evidence="3 4">
    <name type="scientific">Hebeloma cylindrosporum</name>
    <dbReference type="NCBI Taxonomy" id="76867"/>
    <lineage>
        <taxon>Eukaryota</taxon>
        <taxon>Fungi</taxon>
        <taxon>Dikarya</taxon>
        <taxon>Basidiomycota</taxon>
        <taxon>Agaricomycotina</taxon>
        <taxon>Agaricomycetes</taxon>
        <taxon>Agaricomycetidae</taxon>
        <taxon>Agaricales</taxon>
        <taxon>Agaricineae</taxon>
        <taxon>Hymenogastraceae</taxon>
        <taxon>Hebeloma</taxon>
    </lineage>
</organism>
<dbReference type="PANTHER" id="PTHR40465:SF1">
    <property type="entry name" value="DUF6534 DOMAIN-CONTAINING PROTEIN"/>
    <property type="match status" value="1"/>
</dbReference>
<feature type="transmembrane region" description="Helical" evidence="1">
    <location>
        <begin position="227"/>
        <end position="249"/>
    </location>
</feature>
<dbReference type="OrthoDB" id="2535105at2759"/>
<dbReference type="InterPro" id="IPR045339">
    <property type="entry name" value="DUF6534"/>
</dbReference>
<keyword evidence="4" id="KW-1185">Reference proteome</keyword>
<evidence type="ECO:0000256" key="1">
    <source>
        <dbReference type="SAM" id="Phobius"/>
    </source>
</evidence>
<evidence type="ECO:0000313" key="3">
    <source>
        <dbReference type="EMBL" id="KIM38403.1"/>
    </source>
</evidence>
<sequence>MELTLDNTIGIMFLGISVACIIFGTSLVQTQLYYSKFPKDWMLQRVSVGILIILAALHLALTLHAIYYYVIVNFGRLAGLGSIIWSFKLQATISAVMIVYVQGLYAQRIWKLGRHFSRFFPALAGVIVAGGWALGFIVVVQSYTAKSFEDLNGIRPIICASFILVTAVDVMITCAMCFALNESRSSFVGTNNKVIMIMRYVLVTGSLTSACSLASLITYIIMPNNLVFMGVGFILPNLYVNSYISLLNARKSMNSNEREPSSVEVSGGMNIRSGFAQRMDAENIHSGDNKDGIHLSAAKFNSSFSSNKYDPEEGVPSKHIEIVVQRTEERQYDQDSRSE</sequence>
<feature type="transmembrane region" description="Helical" evidence="1">
    <location>
        <begin position="46"/>
        <end position="71"/>
    </location>
</feature>
<dbReference type="EMBL" id="KN831791">
    <property type="protein sequence ID" value="KIM38403.1"/>
    <property type="molecule type" value="Genomic_DNA"/>
</dbReference>
<evidence type="ECO:0000313" key="4">
    <source>
        <dbReference type="Proteomes" id="UP000053424"/>
    </source>
</evidence>
<evidence type="ECO:0000259" key="2">
    <source>
        <dbReference type="Pfam" id="PF20152"/>
    </source>
</evidence>